<feature type="compositionally biased region" description="Low complexity" evidence="6">
    <location>
        <begin position="691"/>
        <end position="703"/>
    </location>
</feature>
<evidence type="ECO:0000313" key="9">
    <source>
        <dbReference type="Proteomes" id="UP000224006"/>
    </source>
</evidence>
<protein>
    <submittedName>
        <fullName evidence="8">Oxidoreductase, 2OG-Fe(II) oxygenase family protein</fullName>
    </submittedName>
</protein>
<dbReference type="Pfam" id="PF13640">
    <property type="entry name" value="2OG-FeII_Oxy_3"/>
    <property type="match status" value="1"/>
</dbReference>
<dbReference type="Proteomes" id="UP000224006">
    <property type="component" value="Chromosome XI"/>
</dbReference>
<evidence type="ECO:0000256" key="3">
    <source>
        <dbReference type="ARBA" id="ARBA00022964"/>
    </source>
</evidence>
<dbReference type="Gene3D" id="2.60.120.620">
    <property type="entry name" value="q2cbj1_9rhob like domain"/>
    <property type="match status" value="1"/>
</dbReference>
<dbReference type="PROSITE" id="PS51471">
    <property type="entry name" value="FE2OG_OXY"/>
    <property type="match status" value="1"/>
</dbReference>
<evidence type="ECO:0000259" key="7">
    <source>
        <dbReference type="PROSITE" id="PS51471"/>
    </source>
</evidence>
<proteinExistence type="predicted"/>
<comment type="caution">
    <text evidence="8">The sequence shown here is derived from an EMBL/GenBank/DDBJ whole genome shotgun (WGS) entry which is preliminary data.</text>
</comment>
<dbReference type="PANTHER" id="PTHR10869">
    <property type="entry name" value="PROLYL 4-HYDROXYLASE ALPHA SUBUNIT"/>
    <property type="match status" value="1"/>
</dbReference>
<organism evidence="8 9">
    <name type="scientific">Besnoitia besnoiti</name>
    <name type="common">Apicomplexan protozoan</name>
    <dbReference type="NCBI Taxonomy" id="94643"/>
    <lineage>
        <taxon>Eukaryota</taxon>
        <taxon>Sar</taxon>
        <taxon>Alveolata</taxon>
        <taxon>Apicomplexa</taxon>
        <taxon>Conoidasida</taxon>
        <taxon>Coccidia</taxon>
        <taxon>Eucoccidiorida</taxon>
        <taxon>Eimeriorina</taxon>
        <taxon>Sarcocystidae</taxon>
        <taxon>Besnoitia</taxon>
    </lineage>
</organism>
<evidence type="ECO:0000256" key="5">
    <source>
        <dbReference type="ARBA" id="ARBA00023004"/>
    </source>
</evidence>
<accession>A0A2A9M091</accession>
<keyword evidence="2" id="KW-0479">Metal-binding</keyword>
<evidence type="ECO:0000313" key="8">
    <source>
        <dbReference type="EMBL" id="PFH32018.1"/>
    </source>
</evidence>
<dbReference type="GO" id="GO:0004656">
    <property type="term" value="F:procollagen-proline 4-dioxygenase activity"/>
    <property type="evidence" value="ECO:0007669"/>
    <property type="project" value="TreeGrafter"/>
</dbReference>
<feature type="region of interest" description="Disordered" evidence="6">
    <location>
        <begin position="329"/>
        <end position="440"/>
    </location>
</feature>
<dbReference type="GO" id="GO:0031418">
    <property type="term" value="F:L-ascorbic acid binding"/>
    <property type="evidence" value="ECO:0007669"/>
    <property type="project" value="InterPro"/>
</dbReference>
<dbReference type="STRING" id="94643.A0A2A9M091"/>
<feature type="region of interest" description="Disordered" evidence="6">
    <location>
        <begin position="691"/>
        <end position="750"/>
    </location>
</feature>
<evidence type="ECO:0000256" key="2">
    <source>
        <dbReference type="ARBA" id="ARBA00022723"/>
    </source>
</evidence>
<dbReference type="GO" id="GO:0005506">
    <property type="term" value="F:iron ion binding"/>
    <property type="evidence" value="ECO:0007669"/>
    <property type="project" value="InterPro"/>
</dbReference>
<name>A0A2A9M091_BESBE</name>
<keyword evidence="4" id="KW-0560">Oxidoreductase</keyword>
<dbReference type="InterPro" id="IPR044862">
    <property type="entry name" value="Pro_4_hyd_alph_FE2OG_OXY"/>
</dbReference>
<dbReference type="PANTHER" id="PTHR10869:SF246">
    <property type="entry name" value="TRANSMEMBRANE PROLYL 4-HYDROXYLASE"/>
    <property type="match status" value="1"/>
</dbReference>
<gene>
    <name evidence="8" type="ORF">BESB_019590</name>
</gene>
<dbReference type="EMBL" id="NWUJ01000012">
    <property type="protein sequence ID" value="PFH32018.1"/>
    <property type="molecule type" value="Genomic_DNA"/>
</dbReference>
<evidence type="ECO:0000256" key="4">
    <source>
        <dbReference type="ARBA" id="ARBA00023002"/>
    </source>
</evidence>
<comment type="cofactor">
    <cofactor evidence="1">
        <name>L-ascorbate</name>
        <dbReference type="ChEBI" id="CHEBI:38290"/>
    </cofactor>
</comment>
<keyword evidence="9" id="KW-1185">Reference proteome</keyword>
<dbReference type="SMART" id="SM00702">
    <property type="entry name" value="P4Hc"/>
    <property type="match status" value="1"/>
</dbReference>
<dbReference type="InterPro" id="IPR005123">
    <property type="entry name" value="Oxoglu/Fe-dep_dioxygenase_dom"/>
</dbReference>
<evidence type="ECO:0000256" key="1">
    <source>
        <dbReference type="ARBA" id="ARBA00001961"/>
    </source>
</evidence>
<keyword evidence="3" id="KW-0223">Dioxygenase</keyword>
<dbReference type="KEGG" id="bbes:BESB_019590"/>
<dbReference type="AlphaFoldDB" id="A0A2A9M091"/>
<dbReference type="GO" id="GO:0005783">
    <property type="term" value="C:endoplasmic reticulum"/>
    <property type="evidence" value="ECO:0007669"/>
    <property type="project" value="TreeGrafter"/>
</dbReference>
<dbReference type="OrthoDB" id="407973at2759"/>
<sequence>MESPVVVGGPRAGTLRYGSQLPACATGGRGSDGVSSVVVCPQGALRSASPVCSYGAVVSASPGRQVVRRRVAATISAHAQVDSSSRVAYRSPDRYAVSAGVNGLLHHGQVLSTAWSPSGEAAVSVPVIPLRVASVHAHETRKAQAVPGSGELASPGGGGFLPSLKAFFGFGSKATEAASLAESQAPAEVSSGMASQVLRVGGTYQIIAAPRTTHQFVVVRRASQKPAQHANVLPASQRPLLISGQTGRSVEREGLPASAHRAATPEAPRWVDASGRVWMGANPRRETPRQPVRVHGTPAKNAQIFHRRVASSSRGNATAFVPVAALPSLVPSGGVSTPGTPRDGARARGVVSGVRSPTASPSPAPSLHVQRAKKDGVAAVRRQATSAGVGPQHGAGYHAPRQNARADAAPSAGTTAKASKAEGLPESAEETGSRPPSGAEDKVLMEFGQAHPDGVLKGCKKIVETTDEGQAVEERLVQKLMIHDNPDVFVMPNLVSPNACERLIAYCEGRWEPSKTSRGKADAVPDAYSTSTSLTRTSMSVRLRPAETPEVQRLESIVAAFAEMPVSHLEPLVVVKYEEGEFFSEHHDGQFRPVTMLLYLNDVAEGGETEFSNMGLKITPTQGCGLMWRNVCGPNNQIDPRVLHAALPPLKGQKYVVNCFFNQRPLRNSMLPNRAAAAGVGGAPLANRYATATAATQSQPTSPRAVGGAAAYRPTPPQLPSSVGGSRTHDAVAERGVAASRPRAASPGLPSSAARASFPVSAISQAAGLPSGGCQGVFLQGRGALPAPGAAVQRAPGRAATSVPFQGYAGRQGGAMGQTAAPAPFGAAPVAAAAAHTPFLNMAGLSLPAAGFAQTGGNPGANFFSSAPAFMMVFGPDGVPQLKPLTQDQVDDGVGKHLIMEAMRNMAPPGQPRGQRRST</sequence>
<evidence type="ECO:0000256" key="6">
    <source>
        <dbReference type="SAM" id="MobiDB-lite"/>
    </source>
</evidence>
<dbReference type="InterPro" id="IPR006620">
    <property type="entry name" value="Pro_4_hyd_alph"/>
</dbReference>
<feature type="domain" description="Fe2OG dioxygenase" evidence="7">
    <location>
        <begin position="567"/>
        <end position="664"/>
    </location>
</feature>
<keyword evidence="5" id="KW-0408">Iron</keyword>
<dbReference type="GeneID" id="40307020"/>
<dbReference type="VEuPathDB" id="ToxoDB:BESB_019590"/>
<reference evidence="8 9" key="1">
    <citation type="submission" date="2017-09" db="EMBL/GenBank/DDBJ databases">
        <title>Genome sequencing of Besnoitia besnoiti strain Bb-Ger1.</title>
        <authorList>
            <person name="Schares G."/>
            <person name="Venepally P."/>
            <person name="Lorenzi H.A."/>
        </authorList>
    </citation>
    <scope>NUCLEOTIDE SEQUENCE [LARGE SCALE GENOMIC DNA]</scope>
    <source>
        <strain evidence="8 9">Bb-Ger1</strain>
    </source>
</reference>
<dbReference type="InterPro" id="IPR045054">
    <property type="entry name" value="P4HA-like"/>
</dbReference>
<dbReference type="RefSeq" id="XP_029216027.1">
    <property type="nucleotide sequence ID" value="XM_029360668.1"/>
</dbReference>